<evidence type="ECO:0000259" key="19">
    <source>
        <dbReference type="Pfam" id="PF01699"/>
    </source>
</evidence>
<feature type="region of interest" description="Disordered" evidence="17">
    <location>
        <begin position="350"/>
        <end position="380"/>
    </location>
</feature>
<feature type="region of interest" description="Disordered" evidence="17">
    <location>
        <begin position="278"/>
        <end position="300"/>
    </location>
</feature>
<keyword evidence="7 18" id="KW-0812">Transmembrane</keyword>
<keyword evidence="12 18" id="KW-1133">Transmembrane helix</keyword>
<dbReference type="GO" id="GO:0008273">
    <property type="term" value="F:calcium, potassium:sodium antiporter activity"/>
    <property type="evidence" value="ECO:0007669"/>
    <property type="project" value="TreeGrafter"/>
</dbReference>
<dbReference type="PANTHER" id="PTHR10846">
    <property type="entry name" value="SODIUM/POTASSIUM/CALCIUM EXCHANGER"/>
    <property type="match status" value="1"/>
</dbReference>
<reference evidence="20" key="1">
    <citation type="submission" date="2021-01" db="EMBL/GenBank/DDBJ databases">
        <authorList>
            <person name="Corre E."/>
            <person name="Pelletier E."/>
            <person name="Niang G."/>
            <person name="Scheremetjew M."/>
            <person name="Finn R."/>
            <person name="Kale V."/>
            <person name="Holt S."/>
            <person name="Cochrane G."/>
            <person name="Meng A."/>
            <person name="Brown T."/>
            <person name="Cohen L."/>
        </authorList>
    </citation>
    <scope>NUCLEOTIDE SEQUENCE</scope>
    <source>
        <strain evidence="20">Clade-D-RCC1621</strain>
    </source>
</reference>
<dbReference type="GO" id="GO:0006874">
    <property type="term" value="P:intracellular calcium ion homeostasis"/>
    <property type="evidence" value="ECO:0007669"/>
    <property type="project" value="TreeGrafter"/>
</dbReference>
<evidence type="ECO:0000256" key="14">
    <source>
        <dbReference type="ARBA" id="ARBA00023065"/>
    </source>
</evidence>
<dbReference type="GO" id="GO:0005262">
    <property type="term" value="F:calcium channel activity"/>
    <property type="evidence" value="ECO:0007669"/>
    <property type="project" value="TreeGrafter"/>
</dbReference>
<feature type="transmembrane region" description="Helical" evidence="18">
    <location>
        <begin position="171"/>
        <end position="195"/>
    </location>
</feature>
<evidence type="ECO:0000256" key="12">
    <source>
        <dbReference type="ARBA" id="ARBA00022989"/>
    </source>
</evidence>
<feature type="transmembrane region" description="Helical" evidence="18">
    <location>
        <begin position="524"/>
        <end position="543"/>
    </location>
</feature>
<dbReference type="Gene3D" id="1.20.1420.30">
    <property type="entry name" value="NCX, central ion-binding region"/>
    <property type="match status" value="2"/>
</dbReference>
<feature type="transmembrane region" description="Helical" evidence="18">
    <location>
        <begin position="100"/>
        <end position="119"/>
    </location>
</feature>
<dbReference type="NCBIfam" id="TIGR00367">
    <property type="entry name" value="calcium/sodium antiporter"/>
    <property type="match status" value="1"/>
</dbReference>
<feature type="transmembrane region" description="Helical" evidence="18">
    <location>
        <begin position="550"/>
        <end position="571"/>
    </location>
</feature>
<evidence type="ECO:0000256" key="17">
    <source>
        <dbReference type="SAM" id="MobiDB-lite"/>
    </source>
</evidence>
<dbReference type="GO" id="GO:0005886">
    <property type="term" value="C:plasma membrane"/>
    <property type="evidence" value="ECO:0007669"/>
    <property type="project" value="TreeGrafter"/>
</dbReference>
<keyword evidence="11" id="KW-0630">Potassium</keyword>
<comment type="similarity">
    <text evidence="2">Belongs to the Ca(2+):cation antiporter (CaCA) (TC 2.A.19) family. SLC24A subfamily.</text>
</comment>
<keyword evidence="16" id="KW-0739">Sodium transport</keyword>
<feature type="compositionally biased region" description="Basic residues" evidence="17">
    <location>
        <begin position="1"/>
        <end position="10"/>
    </location>
</feature>
<keyword evidence="10" id="KW-0769">Symport</keyword>
<name>A0A7S0WDU8_9CHLO</name>
<evidence type="ECO:0000256" key="18">
    <source>
        <dbReference type="SAM" id="Phobius"/>
    </source>
</evidence>
<feature type="transmembrane region" description="Helical" evidence="18">
    <location>
        <begin position="439"/>
        <end position="460"/>
    </location>
</feature>
<evidence type="ECO:0000256" key="5">
    <source>
        <dbReference type="ARBA" id="ARBA00022538"/>
    </source>
</evidence>
<evidence type="ECO:0000256" key="2">
    <source>
        <dbReference type="ARBA" id="ARBA00005364"/>
    </source>
</evidence>
<evidence type="ECO:0000256" key="7">
    <source>
        <dbReference type="ARBA" id="ARBA00022692"/>
    </source>
</evidence>
<evidence type="ECO:0000256" key="15">
    <source>
        <dbReference type="ARBA" id="ARBA00023136"/>
    </source>
</evidence>
<feature type="domain" description="Sodium/calcium exchanger membrane region" evidence="19">
    <location>
        <begin position="107"/>
        <end position="250"/>
    </location>
</feature>
<keyword evidence="5" id="KW-0633">Potassium transport</keyword>
<dbReference type="EMBL" id="HBFO01005243">
    <property type="protein sequence ID" value="CAD8812551.1"/>
    <property type="molecule type" value="Transcribed_RNA"/>
</dbReference>
<evidence type="ECO:0000256" key="8">
    <source>
        <dbReference type="ARBA" id="ARBA00022729"/>
    </source>
</evidence>
<dbReference type="InterPro" id="IPR004837">
    <property type="entry name" value="NaCa_Exmemb"/>
</dbReference>
<keyword evidence="3" id="KW-0813">Transport</keyword>
<keyword evidence="15 18" id="KW-0472">Membrane</keyword>
<organism evidence="20">
    <name type="scientific">Ostreococcus mediterraneus</name>
    <dbReference type="NCBI Taxonomy" id="1486918"/>
    <lineage>
        <taxon>Eukaryota</taxon>
        <taxon>Viridiplantae</taxon>
        <taxon>Chlorophyta</taxon>
        <taxon>Mamiellophyceae</taxon>
        <taxon>Mamiellales</taxon>
        <taxon>Bathycoccaceae</taxon>
        <taxon>Ostreococcus</taxon>
    </lineage>
</organism>
<keyword evidence="4" id="KW-0050">Antiport</keyword>
<dbReference type="GO" id="GO:0015293">
    <property type="term" value="F:symporter activity"/>
    <property type="evidence" value="ECO:0007669"/>
    <property type="project" value="UniProtKB-KW"/>
</dbReference>
<evidence type="ECO:0000256" key="9">
    <source>
        <dbReference type="ARBA" id="ARBA00022837"/>
    </source>
</evidence>
<dbReference type="InterPro" id="IPR044880">
    <property type="entry name" value="NCX_ion-bd_dom_sf"/>
</dbReference>
<keyword evidence="8" id="KW-0732">Signal</keyword>
<keyword evidence="14" id="KW-0406">Ion transport</keyword>
<evidence type="ECO:0000256" key="4">
    <source>
        <dbReference type="ARBA" id="ARBA00022449"/>
    </source>
</evidence>
<feature type="transmembrane region" description="Helical" evidence="18">
    <location>
        <begin position="481"/>
        <end position="504"/>
    </location>
</feature>
<feature type="transmembrane region" description="Helical" evidence="18">
    <location>
        <begin position="232"/>
        <end position="250"/>
    </location>
</feature>
<feature type="transmembrane region" description="Helical" evidence="18">
    <location>
        <begin position="415"/>
        <end position="433"/>
    </location>
</feature>
<evidence type="ECO:0000256" key="10">
    <source>
        <dbReference type="ARBA" id="ARBA00022847"/>
    </source>
</evidence>
<evidence type="ECO:0000256" key="3">
    <source>
        <dbReference type="ARBA" id="ARBA00022448"/>
    </source>
</evidence>
<protein>
    <recommendedName>
        <fullName evidence="19">Sodium/calcium exchanger membrane region domain-containing protein</fullName>
    </recommendedName>
</protein>
<accession>A0A7S0WDU8</accession>
<evidence type="ECO:0000256" key="16">
    <source>
        <dbReference type="ARBA" id="ARBA00023201"/>
    </source>
</evidence>
<evidence type="ECO:0000256" key="13">
    <source>
        <dbReference type="ARBA" id="ARBA00023053"/>
    </source>
</evidence>
<keyword evidence="9" id="KW-0106">Calcium</keyword>
<dbReference type="PANTHER" id="PTHR10846:SF8">
    <property type="entry name" value="INNER MEMBRANE PROTEIN YRBG"/>
    <property type="match status" value="1"/>
</dbReference>
<keyword evidence="6" id="KW-0109">Calcium transport</keyword>
<dbReference type="AlphaFoldDB" id="A0A7S0WDU8"/>
<feature type="region of interest" description="Disordered" evidence="17">
    <location>
        <begin position="1"/>
        <end position="22"/>
    </location>
</feature>
<dbReference type="FunFam" id="1.20.1420.30:FF:000009">
    <property type="entry name" value="sodium/potassium/calcium exchanger 5 isoform X2"/>
    <property type="match status" value="1"/>
</dbReference>
<gene>
    <name evidence="20" type="ORF">OMED0930_LOCUS3645</name>
</gene>
<dbReference type="Pfam" id="PF01699">
    <property type="entry name" value="Na_Ca_ex"/>
    <property type="match status" value="2"/>
</dbReference>
<evidence type="ECO:0000256" key="11">
    <source>
        <dbReference type="ARBA" id="ARBA00022958"/>
    </source>
</evidence>
<evidence type="ECO:0000313" key="20">
    <source>
        <dbReference type="EMBL" id="CAD8812551.1"/>
    </source>
</evidence>
<feature type="domain" description="Sodium/calcium exchanger membrane region" evidence="19">
    <location>
        <begin position="416"/>
        <end position="565"/>
    </location>
</feature>
<evidence type="ECO:0000256" key="1">
    <source>
        <dbReference type="ARBA" id="ARBA00004141"/>
    </source>
</evidence>
<proteinExistence type="inferred from homology"/>
<keyword evidence="13" id="KW-0915">Sodium</keyword>
<dbReference type="InterPro" id="IPR004481">
    <property type="entry name" value="K/Na/Ca-exchanger"/>
</dbReference>
<feature type="transmembrane region" description="Helical" evidence="18">
    <location>
        <begin position="48"/>
        <end position="67"/>
    </location>
</feature>
<evidence type="ECO:0000256" key="6">
    <source>
        <dbReference type="ARBA" id="ARBA00022568"/>
    </source>
</evidence>
<sequence>MTMTMRRRRAAVGVGAANDGASRGAACGVERRRRVTTMTRSRKHKIRTQMACVMGIILLGLAFTAFARDAGLDVATRGAKRRLLSSSETCKATKGWELPAGILAYFVGVVYLFIGIAIVCDEFFVGSLEAICEALGLSDDVAGATFMAAGSSAPELASSAMSLINSGTDNAIGVGTIVGSAVFNILVIIGTTVIFAGQTLELDWKPLARDCTFYAAAICGIVGTFHDGRVDWWEGLIYVLLYGSYIAFMWKNEYFLTALDAKFGDYFGRPDPAVEMEEAAGEGKSGGWGNSKSKKIKGGKSDLSITGAIYVSLASARFKSVLERSGTMPALSRGQIRAIRADTEKVDSHWVARKSSDSDASIQGGSSEGNDEGSENPFKMPERWSERPMWALCVPWYAAFTITIPPCHKSGWEKWYFASFAVSIGWIGLISHFMVEWCARIGCLLGIPAVVMGTTVLAAGTSIPDALSSIAVAKEGLANMAVANAVGSNVFDIWLGLGLPWLLYLSWQKPSYILVDTAELVPSSLILLGVLVVYITTVASNGFRLTRKMGYCYIALYAVYALYNIILVWVVDIYGIA</sequence>
<comment type="subcellular location">
    <subcellularLocation>
        <location evidence="1">Membrane</location>
        <topology evidence="1">Multi-pass membrane protein</topology>
    </subcellularLocation>
</comment>